<dbReference type="Pfam" id="PF01152">
    <property type="entry name" value="Bac_globin"/>
    <property type="match status" value="1"/>
</dbReference>
<dbReference type="InterPro" id="IPR009050">
    <property type="entry name" value="Globin-like_sf"/>
</dbReference>
<dbReference type="AlphaFoldDB" id="A0A7T7UZF9"/>
<dbReference type="GO" id="GO:0046872">
    <property type="term" value="F:metal ion binding"/>
    <property type="evidence" value="ECO:0007669"/>
    <property type="project" value="UniProtKB-KW"/>
</dbReference>
<evidence type="ECO:0000256" key="1">
    <source>
        <dbReference type="ARBA" id="ARBA00022448"/>
    </source>
</evidence>
<dbReference type="InterPro" id="IPR012292">
    <property type="entry name" value="Globin/Proto"/>
</dbReference>
<dbReference type="CDD" id="cd08916">
    <property type="entry name" value="TrHb3_P"/>
    <property type="match status" value="1"/>
</dbReference>
<keyword evidence="6" id="KW-1185">Reference proteome</keyword>
<name>A0A7T7UZF9_9FLAO</name>
<reference evidence="5 6" key="1">
    <citation type="submission" date="2020-12" db="EMBL/GenBank/DDBJ databases">
        <title>FDA dAtabase for Regulatory Grade micrObial Sequences (FDA-ARGOS): Supporting development and validation of Infectious Disease Dx tests.</title>
        <authorList>
            <person name="Kerrigan L."/>
            <person name="Long C."/>
            <person name="Tallon L."/>
            <person name="Sadzewicz L."/>
            <person name="Zhao X."/>
            <person name="Boylan J."/>
            <person name="Ott S."/>
            <person name="Bowen H."/>
            <person name="Vavikolanu K."/>
            <person name="Mehta A."/>
            <person name="Aluvathingal J."/>
            <person name="Nadendla S."/>
            <person name="Yan Y."/>
            <person name="Sichtig H."/>
        </authorList>
    </citation>
    <scope>NUCLEOTIDE SEQUENCE [LARGE SCALE GENOMIC DNA]</scope>
    <source>
        <strain evidence="5 6">FDAARGOS_1031</strain>
    </source>
</reference>
<keyword evidence="2" id="KW-0349">Heme</keyword>
<keyword evidence="4" id="KW-0408">Iron</keyword>
<dbReference type="RefSeq" id="WP_034869026.1">
    <property type="nucleotide sequence ID" value="NZ_CP067018.1"/>
</dbReference>
<gene>
    <name evidence="5" type="ORF">I6H88_21630</name>
</gene>
<dbReference type="InterPro" id="IPR001486">
    <property type="entry name" value="Hemoglobin_trunc"/>
</dbReference>
<evidence type="ECO:0000256" key="3">
    <source>
        <dbReference type="ARBA" id="ARBA00022723"/>
    </source>
</evidence>
<dbReference type="EMBL" id="CP067018">
    <property type="protein sequence ID" value="QQN58983.1"/>
    <property type="molecule type" value="Genomic_DNA"/>
</dbReference>
<dbReference type="Proteomes" id="UP000595426">
    <property type="component" value="Chromosome"/>
</dbReference>
<keyword evidence="1" id="KW-0813">Transport</keyword>
<dbReference type="GO" id="GO:0019825">
    <property type="term" value="F:oxygen binding"/>
    <property type="evidence" value="ECO:0007669"/>
    <property type="project" value="InterPro"/>
</dbReference>
<dbReference type="Gene3D" id="1.10.490.10">
    <property type="entry name" value="Globins"/>
    <property type="match status" value="1"/>
</dbReference>
<dbReference type="SUPFAM" id="SSF46458">
    <property type="entry name" value="Globin-like"/>
    <property type="match status" value="1"/>
</dbReference>
<sequence length="128" mass="15085">MKNDIYDLRDIKILVDSFYGEVQKDTLIGGIFHGAIQNWPVHLEKMYTFWQTVLLGKHTYSGSPFSPHAQMQLDTIHFERWLYLWTKTIDTYFEGETAEEAKWRAEKMASLFLIKIEHLRNQGSKSLT</sequence>
<accession>A0A7T7UZF9</accession>
<evidence type="ECO:0000313" key="5">
    <source>
        <dbReference type="EMBL" id="QQN58983.1"/>
    </source>
</evidence>
<evidence type="ECO:0000256" key="2">
    <source>
        <dbReference type="ARBA" id="ARBA00022617"/>
    </source>
</evidence>
<protein>
    <submittedName>
        <fullName evidence="5">Group III truncated hemoglobin</fullName>
    </submittedName>
</protein>
<dbReference type="GO" id="GO:0020037">
    <property type="term" value="F:heme binding"/>
    <property type="evidence" value="ECO:0007669"/>
    <property type="project" value="InterPro"/>
</dbReference>
<evidence type="ECO:0000313" key="6">
    <source>
        <dbReference type="Proteomes" id="UP000595426"/>
    </source>
</evidence>
<evidence type="ECO:0000256" key="4">
    <source>
        <dbReference type="ARBA" id="ARBA00023004"/>
    </source>
</evidence>
<organism evidence="5 6">
    <name type="scientific">Elizabethkingia bruuniana</name>
    <dbReference type="NCBI Taxonomy" id="1756149"/>
    <lineage>
        <taxon>Bacteria</taxon>
        <taxon>Pseudomonadati</taxon>
        <taxon>Bacteroidota</taxon>
        <taxon>Flavobacteriia</taxon>
        <taxon>Flavobacteriales</taxon>
        <taxon>Weeksellaceae</taxon>
        <taxon>Elizabethkingia</taxon>
    </lineage>
</organism>
<keyword evidence="3" id="KW-0479">Metal-binding</keyword>
<proteinExistence type="predicted"/>